<gene>
    <name evidence="1" type="primary">LOC107806156</name>
</gene>
<dbReference type="PaxDb" id="4097-A0A1S4BA14"/>
<dbReference type="OrthoDB" id="1915846at2759"/>
<dbReference type="PANTHER" id="PTHR11439:SF466">
    <property type="entry name" value="CCHC-TYPE DOMAIN-CONTAINING PROTEIN"/>
    <property type="match status" value="1"/>
</dbReference>
<organism evidence="1">
    <name type="scientific">Nicotiana tabacum</name>
    <name type="common">Common tobacco</name>
    <dbReference type="NCBI Taxonomy" id="4097"/>
    <lineage>
        <taxon>Eukaryota</taxon>
        <taxon>Viridiplantae</taxon>
        <taxon>Streptophyta</taxon>
        <taxon>Embryophyta</taxon>
        <taxon>Tracheophyta</taxon>
        <taxon>Spermatophyta</taxon>
        <taxon>Magnoliopsida</taxon>
        <taxon>eudicotyledons</taxon>
        <taxon>Gunneridae</taxon>
        <taxon>Pentapetalae</taxon>
        <taxon>asterids</taxon>
        <taxon>lamiids</taxon>
        <taxon>Solanales</taxon>
        <taxon>Solanaceae</taxon>
        <taxon>Nicotianoideae</taxon>
        <taxon>Nicotianeae</taxon>
        <taxon>Nicotiana</taxon>
    </lineage>
</organism>
<evidence type="ECO:0000313" key="1">
    <source>
        <dbReference type="RefSeq" id="XP_016485751.1"/>
    </source>
</evidence>
<dbReference type="KEGG" id="nta:107806156"/>
<dbReference type="InterPro" id="IPR043502">
    <property type="entry name" value="DNA/RNA_pol_sf"/>
</dbReference>
<dbReference type="STRING" id="4097.A0A1S4BA14"/>
<accession>A0A1S4BA14</accession>
<name>A0A1S4BA14_TOBAC</name>
<dbReference type="PANTHER" id="PTHR11439">
    <property type="entry name" value="GAG-POL-RELATED RETROTRANSPOSON"/>
    <property type="match status" value="1"/>
</dbReference>
<protein>
    <submittedName>
        <fullName evidence="1">Uncharacterized mitochondrial protein AtMg00810-like</fullName>
    </submittedName>
</protein>
<dbReference type="SUPFAM" id="SSF56672">
    <property type="entry name" value="DNA/RNA polymerases"/>
    <property type="match status" value="1"/>
</dbReference>
<proteinExistence type="predicted"/>
<dbReference type="RefSeq" id="XP_016485751.1">
    <property type="nucleotide sequence ID" value="XM_016630265.1"/>
</dbReference>
<sequence>MKDLGELKYFLGIEVMRSKKGIKSALELISDTSLSGAKLANSSLEQNLKLTIVDYDNHMGKAGDEVLKDISGYQRMIGNLIYLTITRPNICFAVELLSKFMQHPKQSHLEVVRKVVRYIKRSPGMRIFLRRGSLAQVTAYYDSDWAACPNTRRSVTSYVIKMEDSLISWKSKKRHTVSRI</sequence>
<dbReference type="AlphaFoldDB" id="A0A1S4BA14"/>
<reference evidence="1" key="1">
    <citation type="submission" date="2025-08" db="UniProtKB">
        <authorList>
            <consortium name="RefSeq"/>
        </authorList>
    </citation>
    <scope>IDENTIFICATION</scope>
</reference>